<dbReference type="RefSeq" id="XP_046066071.1">
    <property type="nucleotide sequence ID" value="XM_046217594.1"/>
</dbReference>
<dbReference type="SUPFAM" id="SSF53335">
    <property type="entry name" value="S-adenosyl-L-methionine-dependent methyltransferases"/>
    <property type="match status" value="1"/>
</dbReference>
<dbReference type="Proteomes" id="UP001201262">
    <property type="component" value="Unassembled WGS sequence"/>
</dbReference>
<dbReference type="Gene3D" id="1.10.8.10">
    <property type="entry name" value="DNA helicase RuvA subunit, C-terminal domain"/>
    <property type="match status" value="1"/>
</dbReference>
<dbReference type="PANTHER" id="PTHR18895">
    <property type="entry name" value="HEMK METHYLTRANSFERASE"/>
    <property type="match status" value="1"/>
</dbReference>
<dbReference type="GO" id="GO:0032259">
    <property type="term" value="P:methylation"/>
    <property type="evidence" value="ECO:0007669"/>
    <property type="project" value="UniProtKB-KW"/>
</dbReference>
<protein>
    <submittedName>
        <fullName evidence="2">RNA methyltransferase</fullName>
    </submittedName>
</protein>
<dbReference type="InterPro" id="IPR050320">
    <property type="entry name" value="N5-glutamine_MTase"/>
</dbReference>
<dbReference type="AlphaFoldDB" id="A0AAD4PUS8"/>
<dbReference type="PANTHER" id="PTHR18895:SF74">
    <property type="entry name" value="MTRF1L RELEASE FACTOR GLUTAMINE METHYLTRANSFERASE"/>
    <property type="match status" value="1"/>
</dbReference>
<dbReference type="PROSITE" id="PS00092">
    <property type="entry name" value="N6_MTASE"/>
    <property type="match status" value="1"/>
</dbReference>
<comment type="caution">
    <text evidence="2">The sequence shown here is derived from an EMBL/GenBank/DDBJ whole genome shotgun (WGS) entry which is preliminary data.</text>
</comment>
<dbReference type="GO" id="GO:0003676">
    <property type="term" value="F:nucleic acid binding"/>
    <property type="evidence" value="ECO:0007669"/>
    <property type="project" value="InterPro"/>
</dbReference>
<proteinExistence type="predicted"/>
<accession>A0AAD4PUS8</accession>
<evidence type="ECO:0000313" key="2">
    <source>
        <dbReference type="EMBL" id="KAH8689717.1"/>
    </source>
</evidence>
<reference evidence="2" key="1">
    <citation type="submission" date="2021-12" db="EMBL/GenBank/DDBJ databases">
        <title>Convergent genome expansion in fungi linked to evolution of root-endophyte symbiosis.</title>
        <authorList>
            <consortium name="DOE Joint Genome Institute"/>
            <person name="Ke Y.-H."/>
            <person name="Bonito G."/>
            <person name="Liao H.-L."/>
            <person name="Looney B."/>
            <person name="Rojas-Flechas A."/>
            <person name="Nash J."/>
            <person name="Hameed K."/>
            <person name="Schadt C."/>
            <person name="Martin F."/>
            <person name="Crous P.W."/>
            <person name="Miettinen O."/>
            <person name="Magnuson J.K."/>
            <person name="Labbe J."/>
            <person name="Jacobson D."/>
            <person name="Doktycz M.J."/>
            <person name="Veneault-Fourrey C."/>
            <person name="Kuo A."/>
            <person name="Mondo S."/>
            <person name="Calhoun S."/>
            <person name="Riley R."/>
            <person name="Ohm R."/>
            <person name="LaButti K."/>
            <person name="Andreopoulos B."/>
            <person name="Pangilinan J."/>
            <person name="Nolan M."/>
            <person name="Tritt A."/>
            <person name="Clum A."/>
            <person name="Lipzen A."/>
            <person name="Daum C."/>
            <person name="Barry K."/>
            <person name="Grigoriev I.V."/>
            <person name="Vilgalys R."/>
        </authorList>
    </citation>
    <scope>NUCLEOTIDE SEQUENCE</scope>
    <source>
        <strain evidence="2">PMI_201</strain>
    </source>
</reference>
<sequence>MPRLPTSLVLQAYRENPLLPILLKECRTLQYARNELRWLRESAIARCGLQKRPFTLNRGHDSSIWRRKLKQMCAHRGKGKPLQYILGNQPFGDLEILCEKGVLIPRTETELYTFHTKDLVLKGLRVGEFERNCIHVLDICSGSGCISLLLHSLLAPHVEHLTIIGVDISPQAINLAVRNKKHNLSRGILTSRAGRDVIFEQFDILDNQKGHIPPLVDNLKNILATRRSANTDSDSCRSTWDVLISNPPYISPSNMIDGTTSRSVRKYEPIQALVPPPGNPLACEWSGLGAICQEDTFYPHLLLLALKLDVKLVVLECGDAAQAQRVVKMARAIFIISETAERRVSVDIYNESEMANDYDGGARAVVVKTF</sequence>
<evidence type="ECO:0000313" key="3">
    <source>
        <dbReference type="Proteomes" id="UP001201262"/>
    </source>
</evidence>
<feature type="domain" description="Methyltransferase" evidence="1">
    <location>
        <begin position="135"/>
        <end position="184"/>
    </location>
</feature>
<dbReference type="Gene3D" id="3.40.50.150">
    <property type="entry name" value="Vaccinia Virus protein VP39"/>
    <property type="match status" value="1"/>
</dbReference>
<dbReference type="GO" id="GO:0008168">
    <property type="term" value="F:methyltransferase activity"/>
    <property type="evidence" value="ECO:0007669"/>
    <property type="project" value="UniProtKB-KW"/>
</dbReference>
<name>A0AAD4PUS8_9EURO</name>
<dbReference type="GeneID" id="70247881"/>
<dbReference type="GO" id="GO:0005739">
    <property type="term" value="C:mitochondrion"/>
    <property type="evidence" value="ECO:0007669"/>
    <property type="project" value="TreeGrafter"/>
</dbReference>
<evidence type="ECO:0000259" key="1">
    <source>
        <dbReference type="Pfam" id="PF13847"/>
    </source>
</evidence>
<keyword evidence="3" id="KW-1185">Reference proteome</keyword>
<gene>
    <name evidence="2" type="ORF">BGW36DRAFT_391498</name>
</gene>
<dbReference type="EMBL" id="JAJTJA010000015">
    <property type="protein sequence ID" value="KAH8689717.1"/>
    <property type="molecule type" value="Genomic_DNA"/>
</dbReference>
<organism evidence="2 3">
    <name type="scientific">Talaromyces proteolyticus</name>
    <dbReference type="NCBI Taxonomy" id="1131652"/>
    <lineage>
        <taxon>Eukaryota</taxon>
        <taxon>Fungi</taxon>
        <taxon>Dikarya</taxon>
        <taxon>Ascomycota</taxon>
        <taxon>Pezizomycotina</taxon>
        <taxon>Eurotiomycetes</taxon>
        <taxon>Eurotiomycetidae</taxon>
        <taxon>Eurotiales</taxon>
        <taxon>Trichocomaceae</taxon>
        <taxon>Talaromyces</taxon>
        <taxon>Talaromyces sect. Bacilispori</taxon>
    </lineage>
</organism>
<keyword evidence="2" id="KW-0808">Transferase</keyword>
<dbReference type="InterPro" id="IPR002052">
    <property type="entry name" value="DNA_methylase_N6_adenine_CS"/>
</dbReference>
<keyword evidence="2" id="KW-0489">Methyltransferase</keyword>
<dbReference type="Pfam" id="PF13847">
    <property type="entry name" value="Methyltransf_31"/>
    <property type="match status" value="1"/>
</dbReference>
<dbReference type="InterPro" id="IPR029063">
    <property type="entry name" value="SAM-dependent_MTases_sf"/>
</dbReference>
<dbReference type="InterPro" id="IPR025714">
    <property type="entry name" value="Methyltranfer_dom"/>
</dbReference>
<dbReference type="CDD" id="cd02440">
    <property type="entry name" value="AdoMet_MTases"/>
    <property type="match status" value="1"/>
</dbReference>